<accession>A0ABY1K2M9</accession>
<dbReference type="Proteomes" id="UP000186666">
    <property type="component" value="Unassembled WGS sequence"/>
</dbReference>
<dbReference type="Pfam" id="PF00144">
    <property type="entry name" value="Beta-lactamase"/>
    <property type="match status" value="1"/>
</dbReference>
<sequence>MEKKEVFSMDVEQLLTRYRVPGISVAVFRNGKLELTRGHGLLEYGMRGSVNVNTIFHACSISKMITAIGVLRLVDKGVLRLDENVASYLKSWELSESEYTNGKQITLASLLAHQGGFMDHEESFDAFTFDTSYPTLDDLLLGSTNYNPTPVQVSYLPENQFIYSDYGYCIVEKVIEDCCGRSFSSVMKELVFEPLNLTRTFFRNYQDETDSMRTLMKMSAAGHNEYREVVLGKHPFYPNLAGAGLWTSPREMAHIAISIIEAWNGGTSAILSLDMARMMLSGFGCDKSIGLGVFVPQANEGECFVSKGWGVGYQCMLVAFPRIQAGIVVMTNSDPGVSQEESLVGEVIHKCCNQFGWNYVC</sequence>
<comment type="caution">
    <text evidence="2">The sequence shown here is derived from an EMBL/GenBank/DDBJ whole genome shotgun (WGS) entry which is preliminary data.</text>
</comment>
<dbReference type="SUPFAM" id="SSF56601">
    <property type="entry name" value="beta-lactamase/transpeptidase-like"/>
    <property type="match status" value="1"/>
</dbReference>
<dbReference type="InterPro" id="IPR001466">
    <property type="entry name" value="Beta-lactam-related"/>
</dbReference>
<keyword evidence="3" id="KW-1185">Reference proteome</keyword>
<dbReference type="RefSeq" id="WP_170878574.1">
    <property type="nucleotide sequence ID" value="NZ_FTNK01000008.1"/>
</dbReference>
<evidence type="ECO:0000313" key="2">
    <source>
        <dbReference type="EMBL" id="SIR17088.1"/>
    </source>
</evidence>
<dbReference type="EMBL" id="FTNK01000008">
    <property type="protein sequence ID" value="SIR17088.1"/>
    <property type="molecule type" value="Genomic_DNA"/>
</dbReference>
<dbReference type="InterPro" id="IPR012338">
    <property type="entry name" value="Beta-lactam/transpept-like"/>
</dbReference>
<dbReference type="PANTHER" id="PTHR46825">
    <property type="entry name" value="D-ALANYL-D-ALANINE-CARBOXYPEPTIDASE/ENDOPEPTIDASE AMPH"/>
    <property type="match status" value="1"/>
</dbReference>
<evidence type="ECO:0000259" key="1">
    <source>
        <dbReference type="Pfam" id="PF00144"/>
    </source>
</evidence>
<dbReference type="InterPro" id="IPR050491">
    <property type="entry name" value="AmpC-like"/>
</dbReference>
<feature type="domain" description="Beta-lactamase-related" evidence="1">
    <location>
        <begin position="11"/>
        <end position="337"/>
    </location>
</feature>
<reference evidence="2 3" key="1">
    <citation type="submission" date="2017-01" db="EMBL/GenBank/DDBJ databases">
        <authorList>
            <person name="Varghese N."/>
            <person name="Submissions S."/>
        </authorList>
    </citation>
    <scope>NUCLEOTIDE SEQUENCE [LARGE SCALE GENOMIC DNA]</scope>
    <source>
        <strain evidence="2 3">ATCC 23464</strain>
    </source>
</reference>
<name>A0ABY1K2M9_9BACL</name>
<proteinExistence type="predicted"/>
<organism evidence="2 3">
    <name type="scientific">Paenibacillus macquariensis</name>
    <dbReference type="NCBI Taxonomy" id="948756"/>
    <lineage>
        <taxon>Bacteria</taxon>
        <taxon>Bacillati</taxon>
        <taxon>Bacillota</taxon>
        <taxon>Bacilli</taxon>
        <taxon>Bacillales</taxon>
        <taxon>Paenibacillaceae</taxon>
        <taxon>Paenibacillus</taxon>
    </lineage>
</organism>
<dbReference type="PANTHER" id="PTHR46825:SF12">
    <property type="entry name" value="PENICILLIN-BINDING PROTEIN 4"/>
    <property type="match status" value="1"/>
</dbReference>
<evidence type="ECO:0000313" key="3">
    <source>
        <dbReference type="Proteomes" id="UP000186666"/>
    </source>
</evidence>
<dbReference type="Gene3D" id="3.40.710.10">
    <property type="entry name" value="DD-peptidase/beta-lactamase superfamily"/>
    <property type="match status" value="1"/>
</dbReference>
<gene>
    <name evidence="2" type="ORF">SAMN05421578_10816</name>
</gene>
<protein>
    <submittedName>
        <fullName evidence="2">CubicO group peptidase, beta-lactamase class C family</fullName>
    </submittedName>
</protein>